<proteinExistence type="predicted"/>
<feature type="chain" id="PRO_5017806499" evidence="1">
    <location>
        <begin position="25"/>
        <end position="737"/>
    </location>
</feature>
<reference evidence="3 4" key="1">
    <citation type="submission" date="2018-08" db="EMBL/GenBank/DDBJ databases">
        <title>Chitinophagaceae sp. K23C18032701, a novel bacterium isolated from forest soil.</title>
        <authorList>
            <person name="Wang C."/>
        </authorList>
    </citation>
    <scope>NUCLEOTIDE SEQUENCE [LARGE SCALE GENOMIC DNA]</scope>
    <source>
        <strain evidence="3 4">K23C18032701</strain>
    </source>
</reference>
<name>A0A3E1NK51_9BACT</name>
<dbReference type="Pfam" id="PF18962">
    <property type="entry name" value="Por_Secre_tail"/>
    <property type="match status" value="1"/>
</dbReference>
<keyword evidence="4" id="KW-1185">Reference proteome</keyword>
<evidence type="ECO:0000259" key="2">
    <source>
        <dbReference type="Pfam" id="PF18962"/>
    </source>
</evidence>
<accession>A0A3E1NK51</accession>
<gene>
    <name evidence="3" type="ORF">DXN05_12335</name>
</gene>
<dbReference type="EMBL" id="QTJU01000003">
    <property type="protein sequence ID" value="RFM28293.1"/>
    <property type="molecule type" value="Genomic_DNA"/>
</dbReference>
<dbReference type="RefSeq" id="WP_116847539.1">
    <property type="nucleotide sequence ID" value="NZ_QTJU01000003.1"/>
</dbReference>
<feature type="signal peptide" evidence="1">
    <location>
        <begin position="1"/>
        <end position="24"/>
    </location>
</feature>
<dbReference type="OrthoDB" id="681127at2"/>
<dbReference type="Gene3D" id="2.60.40.10">
    <property type="entry name" value="Immunoglobulins"/>
    <property type="match status" value="1"/>
</dbReference>
<dbReference type="AlphaFoldDB" id="A0A3E1NK51"/>
<sequence length="737" mass="80939">MLTQKRLLPGLCLCLVLLTLESYAQPAGDAPYYQINSLTVQDTSLLINLSVNPTYFSGYEISAAVAGRTVYLYHSRLYGQLYGALSLNGLPENDSLTLNITIQSLASVSPPFAYTGTQQFYYRRTTPFIEQFTPSSGLARPTLPVKIVLSHGKPPYRVTLNDINSNLAVLSFTGGTSIDTTLDFSAWEGSSLQLQARIKDSDSIPYAGPYINVVTQSSAALHTWKTFDEAINDFHYNHVLYGKKVYDIPTGTAKYINDTDNLIVSDLQGYDPSAIIMRQLSPQGVVYNGASRRGGSQDSYFPYDVQSSYLRILSWNFDSNHYHQVDSPVNNTVSNGNYVAWINNSGTGFRVNHLDSTVVHEYTGGYAYPLTLAPDGTLIYGALPGITTEQPLFTYYFGSIKSIGTGSNAATEGHDKPVWYTQYVTANSKDTLLRFNPDGTTTGIATVVKANGPAFLINNGYTVFRKTTGDTSAAWLLTPAATQVKLAGDVYLFALNNKGDLLYQRSGDIYMVDHTGTQTRWLAKQVSGEQFYTVDSLFYIALANTLLTLTQPASANLTAFTATRQGSSNLLQWKVSEQAGISAYEVQRSGDNTSFTAIGKVPAQPNTMQPQQYNFTDAQPLPGANYYRLNITGTAGYQRYSDTVSVQLLPPAPRFIAYIWPNPVCTNSMNLAVKAQGDGLLRLEIVSLNGKIIQAETIVVTKGLVRKQVDVSKLRNGLYFAYLTSGREKIAIPFIRL</sequence>
<comment type="caution">
    <text evidence="3">The sequence shown here is derived from an EMBL/GenBank/DDBJ whole genome shotgun (WGS) entry which is preliminary data.</text>
</comment>
<protein>
    <submittedName>
        <fullName evidence="3">T9SS C-terminal target domain-containing protein</fullName>
    </submittedName>
</protein>
<evidence type="ECO:0000256" key="1">
    <source>
        <dbReference type="SAM" id="SignalP"/>
    </source>
</evidence>
<dbReference type="Proteomes" id="UP000261284">
    <property type="component" value="Unassembled WGS sequence"/>
</dbReference>
<feature type="domain" description="Secretion system C-terminal sorting" evidence="2">
    <location>
        <begin position="659"/>
        <end position="729"/>
    </location>
</feature>
<keyword evidence="1" id="KW-0732">Signal</keyword>
<evidence type="ECO:0000313" key="3">
    <source>
        <dbReference type="EMBL" id="RFM28293.1"/>
    </source>
</evidence>
<organism evidence="3 4">
    <name type="scientific">Deminuibacter soli</name>
    <dbReference type="NCBI Taxonomy" id="2291815"/>
    <lineage>
        <taxon>Bacteria</taxon>
        <taxon>Pseudomonadati</taxon>
        <taxon>Bacteroidota</taxon>
        <taxon>Chitinophagia</taxon>
        <taxon>Chitinophagales</taxon>
        <taxon>Chitinophagaceae</taxon>
        <taxon>Deminuibacter</taxon>
    </lineage>
</organism>
<dbReference type="InterPro" id="IPR013783">
    <property type="entry name" value="Ig-like_fold"/>
</dbReference>
<evidence type="ECO:0000313" key="4">
    <source>
        <dbReference type="Proteomes" id="UP000261284"/>
    </source>
</evidence>
<dbReference type="NCBIfam" id="TIGR04183">
    <property type="entry name" value="Por_Secre_tail"/>
    <property type="match status" value="1"/>
</dbReference>
<dbReference type="InterPro" id="IPR026444">
    <property type="entry name" value="Secre_tail"/>
</dbReference>